<organism evidence="2 3">
    <name type="scientific">Acetobacter pomorum</name>
    <dbReference type="NCBI Taxonomy" id="65959"/>
    <lineage>
        <taxon>Bacteria</taxon>
        <taxon>Pseudomonadati</taxon>
        <taxon>Pseudomonadota</taxon>
        <taxon>Alphaproteobacteria</taxon>
        <taxon>Acetobacterales</taxon>
        <taxon>Acetobacteraceae</taxon>
        <taxon>Acetobacter</taxon>
    </lineage>
</organism>
<reference evidence="2 3" key="1">
    <citation type="submission" date="2017-10" db="EMBL/GenBank/DDBJ databases">
        <title>Genomic analysis of the genus Acetobacter.</title>
        <authorList>
            <person name="Kim K.H."/>
            <person name="Chun B.H."/>
            <person name="Son A.R."/>
            <person name="Jeon C.O."/>
        </authorList>
    </citation>
    <scope>NUCLEOTIDE SEQUENCE [LARGE SCALE GENOMIC DNA]</scope>
    <source>
        <strain evidence="2 3">LHT 2458</strain>
    </source>
</reference>
<proteinExistence type="predicted"/>
<dbReference type="InterPro" id="IPR041602">
    <property type="entry name" value="Quercetinase_C"/>
</dbReference>
<accession>A0A2G4REF6</accession>
<gene>
    <name evidence="2" type="ORF">CSR02_03755</name>
</gene>
<name>A0A2G4REF6_9PROT</name>
<evidence type="ECO:0000313" key="3">
    <source>
        <dbReference type="Proteomes" id="UP000228751"/>
    </source>
</evidence>
<dbReference type="PANTHER" id="PTHR43212:SF3">
    <property type="entry name" value="QUERCETIN 2,3-DIOXYGENASE"/>
    <property type="match status" value="1"/>
</dbReference>
<protein>
    <recommendedName>
        <fullName evidence="1">Quercetin 2,3-dioxygenase C-terminal cupin domain-containing protein</fullName>
    </recommendedName>
</protein>
<evidence type="ECO:0000259" key="1">
    <source>
        <dbReference type="Pfam" id="PF17954"/>
    </source>
</evidence>
<dbReference type="Pfam" id="PF17954">
    <property type="entry name" value="Pirin_C_2"/>
    <property type="match status" value="1"/>
</dbReference>
<dbReference type="Proteomes" id="UP000228751">
    <property type="component" value="Unassembled WGS sequence"/>
</dbReference>
<dbReference type="RefSeq" id="WP_099540618.1">
    <property type="nucleotide sequence ID" value="NZ_PEBQ01000056.1"/>
</dbReference>
<sequence length="246" mass="26423">MITIRRADTLGCAHSDTLTLRCHFAFADYQDPAHTHEGRLRVLNIGTLTPEKAYYLGAETNVDILTWLSAGNLSSQIEGFDLEEIRAGGVHLVSTGTGCKALEWKAGATGAAFIQFWFMADVEGLQPTQEIRAAFPELEHGGFRILASGFPEDDPEEEEQITDGAPVTLTARARLLHASIPAGQGAAYNTTPGRDLYLLVVSGIVTVDGNILNTGDAAAITEQQNLIVIAQKNSVLLLSDVAAKEF</sequence>
<dbReference type="InterPro" id="IPR014710">
    <property type="entry name" value="RmlC-like_jellyroll"/>
</dbReference>
<feature type="domain" description="Quercetin 2,3-dioxygenase C-terminal cupin" evidence="1">
    <location>
        <begin position="165"/>
        <end position="241"/>
    </location>
</feature>
<keyword evidence="3" id="KW-1185">Reference proteome</keyword>
<dbReference type="OrthoDB" id="9780903at2"/>
<comment type="caution">
    <text evidence="2">The sequence shown here is derived from an EMBL/GenBank/DDBJ whole genome shotgun (WGS) entry which is preliminary data.</text>
</comment>
<dbReference type="InterPro" id="IPR011051">
    <property type="entry name" value="RmlC_Cupin_sf"/>
</dbReference>
<evidence type="ECO:0000313" key="2">
    <source>
        <dbReference type="EMBL" id="PHY94928.1"/>
    </source>
</evidence>
<dbReference type="PANTHER" id="PTHR43212">
    <property type="entry name" value="QUERCETIN 2,3-DIOXYGENASE"/>
    <property type="match status" value="1"/>
</dbReference>
<dbReference type="SUPFAM" id="SSF51182">
    <property type="entry name" value="RmlC-like cupins"/>
    <property type="match status" value="1"/>
</dbReference>
<dbReference type="AlphaFoldDB" id="A0A2G4REF6"/>
<dbReference type="InterPro" id="IPR012093">
    <property type="entry name" value="Pirin"/>
</dbReference>
<dbReference type="EMBL" id="PEBQ01000056">
    <property type="protein sequence ID" value="PHY94928.1"/>
    <property type="molecule type" value="Genomic_DNA"/>
</dbReference>
<dbReference type="Gene3D" id="2.60.120.10">
    <property type="entry name" value="Jelly Rolls"/>
    <property type="match status" value="2"/>
</dbReference>